<sequence length="398" mass="44037">MRGGIFSAQFGETGLTGNSGDYPTFEKKLAESYCTIQGKTLSSLSALQAMRTNILNDEPIYHTKYKWHSGVGYLTADSDPISLDTGEVAPIDPELGYFSCTKSTTDLVWKFLSPYYGARFDSPVSIYIGAETAAETSYFLPTNEYDLHVEVESLNVFGAINPPEEASKYITIQVKGNKITVSQKPGLVENAVNVTLAITDPNVDDQVTRVVLGVTTCPHNIDPVLADRLGCIATISFVKNNELLTTSLSNTILTTLNVDPKTIKGETVGKGTTTFQQIDVSTTDEDARIAWINQVNAACETLNDINFSGRSNWQSYVSNLQEKIKLGYIEGNLEDSLYGMVFAKWLANIIDDQMPMHRVKIIAKPDELSYFSQNLNEDFDVQAFDLWDYLNPSCWSPN</sequence>
<evidence type="ECO:0000313" key="2">
    <source>
        <dbReference type="Proteomes" id="UP000241190"/>
    </source>
</evidence>
<evidence type="ECO:0000313" key="1">
    <source>
        <dbReference type="EMBL" id="PSW90409.1"/>
    </source>
</evidence>
<comment type="caution">
    <text evidence="1">The sequence shown here is derived from an EMBL/GenBank/DDBJ whole genome shotgun (WGS) entry which is preliminary data.</text>
</comment>
<proteinExistence type="predicted"/>
<organism evidence="1 2">
    <name type="scientific">Photobacterium iliopiscarium</name>
    <dbReference type="NCBI Taxonomy" id="56192"/>
    <lineage>
        <taxon>Bacteria</taxon>
        <taxon>Pseudomonadati</taxon>
        <taxon>Pseudomonadota</taxon>
        <taxon>Gammaproteobacteria</taxon>
        <taxon>Vibrionales</taxon>
        <taxon>Vibrionaceae</taxon>
        <taxon>Photobacterium</taxon>
    </lineage>
</organism>
<keyword evidence="2" id="KW-1185">Reference proteome</keyword>
<accession>A0ABX5GLY7</accession>
<dbReference type="EMBL" id="PYOP01000062">
    <property type="protein sequence ID" value="PSW90409.1"/>
    <property type="molecule type" value="Genomic_DNA"/>
</dbReference>
<gene>
    <name evidence="1" type="ORF">C9J52_19930</name>
</gene>
<dbReference type="Proteomes" id="UP000241190">
    <property type="component" value="Unassembled WGS sequence"/>
</dbReference>
<name>A0ABX5GLY7_9GAMM</name>
<protein>
    <submittedName>
        <fullName evidence="1">Uncharacterized protein</fullName>
    </submittedName>
</protein>
<reference evidence="1 2" key="1">
    <citation type="submission" date="2018-03" db="EMBL/GenBank/DDBJ databases">
        <title>Whole genome sequencing of Histamine producing bacteria.</title>
        <authorList>
            <person name="Butler K."/>
        </authorList>
    </citation>
    <scope>NUCLEOTIDE SEQUENCE [LARGE SCALE GENOMIC DNA]</scope>
    <source>
        <strain evidence="1 2">ATCC 51761</strain>
    </source>
</reference>